<protein>
    <submittedName>
        <fullName evidence="1">Uncharacterized protein</fullName>
    </submittedName>
</protein>
<evidence type="ECO:0000313" key="2">
    <source>
        <dbReference type="Proteomes" id="UP000018291"/>
    </source>
</evidence>
<keyword evidence="2" id="KW-1185">Reference proteome</keyword>
<proteinExistence type="predicted"/>
<gene>
    <name evidence="1" type="ORF">BN381_80010</name>
</gene>
<dbReference type="EMBL" id="CANL01000078">
    <property type="protein sequence ID" value="CCM65480.1"/>
    <property type="molecule type" value="Genomic_DNA"/>
</dbReference>
<evidence type="ECO:0000313" key="1">
    <source>
        <dbReference type="EMBL" id="CCM65480.1"/>
    </source>
</evidence>
<sequence>MNRSDRYAEWRIRKECSIVATACQDR</sequence>
<comment type="caution">
    <text evidence="1">The sequence shown here is derived from an EMBL/GenBank/DDBJ whole genome shotgun (WGS) entry which is preliminary data.</text>
</comment>
<reference evidence="1 2" key="1">
    <citation type="journal article" date="2013" name="ISME J.">
        <title>Metabolic model for the filamentous 'Candidatus Microthrix parvicella' based on genomic and metagenomic analyses.</title>
        <authorList>
            <person name="Jon McIlroy S."/>
            <person name="Kristiansen R."/>
            <person name="Albertsen M."/>
            <person name="Michael Karst S."/>
            <person name="Rossetti S."/>
            <person name="Lund Nielsen J."/>
            <person name="Tandoi V."/>
            <person name="James Seviour R."/>
            <person name="Nielsen P.H."/>
        </authorList>
    </citation>
    <scope>NUCLEOTIDE SEQUENCE [LARGE SCALE GENOMIC DNA]</scope>
    <source>
        <strain evidence="1 2">RN1</strain>
    </source>
</reference>
<accession>R4Z467</accession>
<dbReference type="HOGENOM" id="CLU_3416687_0_0_11"/>
<dbReference type="Proteomes" id="UP000018291">
    <property type="component" value="Unassembled WGS sequence"/>
</dbReference>
<organism evidence="1 2">
    <name type="scientific">Candidatus Neomicrothrix parvicella RN1</name>
    <dbReference type="NCBI Taxonomy" id="1229780"/>
    <lineage>
        <taxon>Bacteria</taxon>
        <taxon>Bacillati</taxon>
        <taxon>Actinomycetota</taxon>
        <taxon>Acidimicrobiia</taxon>
        <taxon>Acidimicrobiales</taxon>
        <taxon>Microthrixaceae</taxon>
        <taxon>Candidatus Neomicrothrix</taxon>
    </lineage>
</organism>
<name>R4Z467_9ACTN</name>
<dbReference type="AlphaFoldDB" id="R4Z467"/>